<protein>
    <submittedName>
        <fullName evidence="1">Uncharacterized protein</fullName>
    </submittedName>
</protein>
<feature type="non-terminal residue" evidence="1">
    <location>
        <position position="41"/>
    </location>
</feature>
<keyword evidence="2" id="KW-1185">Reference proteome</keyword>
<dbReference type="Proteomes" id="UP000410492">
    <property type="component" value="Unassembled WGS sequence"/>
</dbReference>
<accession>A0A653CSX8</accession>
<dbReference type="EMBL" id="CAACVG010008708">
    <property type="protein sequence ID" value="VEN50789.1"/>
    <property type="molecule type" value="Genomic_DNA"/>
</dbReference>
<organism evidence="1 2">
    <name type="scientific">Callosobruchus maculatus</name>
    <name type="common">Southern cowpea weevil</name>
    <name type="synonym">Pulse bruchid</name>
    <dbReference type="NCBI Taxonomy" id="64391"/>
    <lineage>
        <taxon>Eukaryota</taxon>
        <taxon>Metazoa</taxon>
        <taxon>Ecdysozoa</taxon>
        <taxon>Arthropoda</taxon>
        <taxon>Hexapoda</taxon>
        <taxon>Insecta</taxon>
        <taxon>Pterygota</taxon>
        <taxon>Neoptera</taxon>
        <taxon>Endopterygota</taxon>
        <taxon>Coleoptera</taxon>
        <taxon>Polyphaga</taxon>
        <taxon>Cucujiformia</taxon>
        <taxon>Chrysomeloidea</taxon>
        <taxon>Chrysomelidae</taxon>
        <taxon>Bruchinae</taxon>
        <taxon>Bruchini</taxon>
        <taxon>Callosobruchus</taxon>
    </lineage>
</organism>
<name>A0A653CSX8_CALMS</name>
<evidence type="ECO:0000313" key="2">
    <source>
        <dbReference type="Proteomes" id="UP000410492"/>
    </source>
</evidence>
<proteinExistence type="predicted"/>
<sequence>MSVFYTPIIPVSAITELKVYLNLYLFSVFMISVRGSNLPDS</sequence>
<evidence type="ECO:0000313" key="1">
    <source>
        <dbReference type="EMBL" id="VEN50789.1"/>
    </source>
</evidence>
<reference evidence="1 2" key="1">
    <citation type="submission" date="2019-01" db="EMBL/GenBank/DDBJ databases">
        <authorList>
            <person name="Sayadi A."/>
        </authorList>
    </citation>
    <scope>NUCLEOTIDE SEQUENCE [LARGE SCALE GENOMIC DNA]</scope>
</reference>
<dbReference type="AlphaFoldDB" id="A0A653CSX8"/>
<gene>
    <name evidence="1" type="ORF">CALMAC_LOCUS11424</name>
</gene>